<dbReference type="EMBL" id="DAATVL010000075">
    <property type="protein sequence ID" value="HAF0292579.1"/>
    <property type="molecule type" value="Genomic_DNA"/>
</dbReference>
<dbReference type="InterPro" id="IPR012337">
    <property type="entry name" value="RNaseH-like_sf"/>
</dbReference>
<proteinExistence type="predicted"/>
<reference evidence="1" key="2">
    <citation type="submission" date="2018-07" db="EMBL/GenBank/DDBJ databases">
        <authorList>
            <consortium name="NCBI Pathogen Detection Project"/>
        </authorList>
    </citation>
    <scope>NUCLEOTIDE SEQUENCE</scope>
    <source>
        <strain evidence="1">N26921</strain>
    </source>
</reference>
<dbReference type="AlphaFoldDB" id="A0A740TKN6"/>
<dbReference type="Gene3D" id="3.30.420.10">
    <property type="entry name" value="Ribonuclease H-like superfamily/Ribonuclease H"/>
    <property type="match status" value="1"/>
</dbReference>
<name>A0A740TKN6_SALTM</name>
<accession>A0A740TKN6</accession>
<dbReference type="InterPro" id="IPR036397">
    <property type="entry name" value="RNaseH_sf"/>
</dbReference>
<sequence length="170" mass="20141">MKQKGSTKRVENVNFWGRYKNQVSEELKNMIYEQYLGHDLHIYCDSSLNKTTNQMSVACCYVGFGQIFVKQQYVYQPKDCTTKNIYGEIKAILFGLTHFEKYKMPGCKKVVFYSDVDDIEGFLHNEINFKRNESLKKLQSELILHYQKVRRTNPNIEIDVKYLKKKRKAV</sequence>
<organism evidence="1">
    <name type="scientific">Salmonella enterica subsp. enterica serovar Typhimurium var. 5-</name>
    <dbReference type="NCBI Taxonomy" id="1620419"/>
    <lineage>
        <taxon>Bacteria</taxon>
        <taxon>Pseudomonadati</taxon>
        <taxon>Pseudomonadota</taxon>
        <taxon>Gammaproteobacteria</taxon>
        <taxon>Enterobacterales</taxon>
        <taxon>Enterobacteriaceae</taxon>
        <taxon>Salmonella</taxon>
    </lineage>
</organism>
<dbReference type="GO" id="GO:0003676">
    <property type="term" value="F:nucleic acid binding"/>
    <property type="evidence" value="ECO:0007669"/>
    <property type="project" value="InterPro"/>
</dbReference>
<comment type="caution">
    <text evidence="1">The sequence shown here is derived from an EMBL/GenBank/DDBJ whole genome shotgun (WGS) entry which is preliminary data.</text>
</comment>
<reference evidence="1" key="1">
    <citation type="journal article" date="2018" name="Genome Biol.">
        <title>SKESA: strategic k-mer extension for scrupulous assemblies.</title>
        <authorList>
            <person name="Souvorov A."/>
            <person name="Agarwala R."/>
            <person name="Lipman D.J."/>
        </authorList>
    </citation>
    <scope>NUCLEOTIDE SEQUENCE</scope>
    <source>
        <strain evidence="1">N26921</strain>
    </source>
</reference>
<evidence type="ECO:0008006" key="2">
    <source>
        <dbReference type="Google" id="ProtNLM"/>
    </source>
</evidence>
<evidence type="ECO:0000313" key="1">
    <source>
        <dbReference type="EMBL" id="HAF0292579.1"/>
    </source>
</evidence>
<protein>
    <recommendedName>
        <fullName evidence="2">RNase H type-1 domain-containing protein</fullName>
    </recommendedName>
</protein>
<gene>
    <name evidence="1" type="ORF">G9C53_004984</name>
</gene>
<dbReference type="SUPFAM" id="SSF53098">
    <property type="entry name" value="Ribonuclease H-like"/>
    <property type="match status" value="1"/>
</dbReference>